<evidence type="ECO:0000313" key="6">
    <source>
        <dbReference type="EMBL" id="MDM8196922.1"/>
    </source>
</evidence>
<dbReference type="RefSeq" id="WP_289528303.1">
    <property type="nucleotide sequence ID" value="NZ_JAUDCK010000082.1"/>
</dbReference>
<organism evidence="6 7">
    <name type="scientific">Massilimicrobiota timonensis</name>
    <dbReference type="NCBI Taxonomy" id="1776392"/>
    <lineage>
        <taxon>Bacteria</taxon>
        <taxon>Bacillati</taxon>
        <taxon>Bacillota</taxon>
        <taxon>Erysipelotrichia</taxon>
        <taxon>Erysipelotrichales</taxon>
        <taxon>Erysipelotrichaceae</taxon>
        <taxon>Massilimicrobiota</taxon>
    </lineage>
</organism>
<name>A0ABT7ULT2_9FIRM</name>
<dbReference type="SUPFAM" id="SSF51905">
    <property type="entry name" value="FAD/NAD(P)-binding domain"/>
    <property type="match status" value="1"/>
</dbReference>
<dbReference type="Pfam" id="PF00355">
    <property type="entry name" value="Rieske"/>
    <property type="match status" value="1"/>
</dbReference>
<evidence type="ECO:0000259" key="5">
    <source>
        <dbReference type="PROSITE" id="PS51296"/>
    </source>
</evidence>
<protein>
    <submittedName>
        <fullName evidence="6">FAD-dependent oxidoreductase</fullName>
    </submittedName>
</protein>
<evidence type="ECO:0000256" key="4">
    <source>
        <dbReference type="ARBA" id="ARBA00023014"/>
    </source>
</evidence>
<accession>A0ABT7ULT2</accession>
<dbReference type="Proteomes" id="UP001529275">
    <property type="component" value="Unassembled WGS sequence"/>
</dbReference>
<evidence type="ECO:0000256" key="1">
    <source>
        <dbReference type="ARBA" id="ARBA00022714"/>
    </source>
</evidence>
<dbReference type="Gene3D" id="3.50.50.60">
    <property type="entry name" value="FAD/NAD(P)-binding domain"/>
    <property type="match status" value="2"/>
</dbReference>
<dbReference type="PROSITE" id="PS51296">
    <property type="entry name" value="RIESKE"/>
    <property type="match status" value="1"/>
</dbReference>
<evidence type="ECO:0000313" key="7">
    <source>
        <dbReference type="Proteomes" id="UP001529275"/>
    </source>
</evidence>
<evidence type="ECO:0000256" key="3">
    <source>
        <dbReference type="ARBA" id="ARBA00023004"/>
    </source>
</evidence>
<keyword evidence="7" id="KW-1185">Reference proteome</keyword>
<reference evidence="6 7" key="2">
    <citation type="submission" date="2023-06" db="EMBL/GenBank/DDBJ databases">
        <authorList>
            <person name="Zeman M."/>
            <person name="Kubasova T."/>
            <person name="Jahodarova E."/>
            <person name="Nykrynova M."/>
            <person name="Rychlik I."/>
        </authorList>
    </citation>
    <scope>NUCLEOTIDE SEQUENCE [LARGE SCALE GENOMIC DNA]</scope>
    <source>
        <strain evidence="6 7">ET341</strain>
    </source>
</reference>
<dbReference type="PANTHER" id="PTHR13847:SF274">
    <property type="entry name" value="RIESKE 2FE-2S IRON-SULFUR PROTEIN YHFW-RELATED"/>
    <property type="match status" value="1"/>
</dbReference>
<evidence type="ECO:0000256" key="2">
    <source>
        <dbReference type="ARBA" id="ARBA00022723"/>
    </source>
</evidence>
<feature type="domain" description="Rieske" evidence="5">
    <location>
        <begin position="367"/>
        <end position="457"/>
    </location>
</feature>
<dbReference type="InterPro" id="IPR036922">
    <property type="entry name" value="Rieske_2Fe-2S_sf"/>
</dbReference>
<dbReference type="InterPro" id="IPR017941">
    <property type="entry name" value="Rieske_2Fe-2S"/>
</dbReference>
<dbReference type="InterPro" id="IPR006076">
    <property type="entry name" value="FAD-dep_OxRdtase"/>
</dbReference>
<reference evidence="7" key="1">
    <citation type="submission" date="2023-06" db="EMBL/GenBank/DDBJ databases">
        <title>Identification and characterization of horizontal gene transfer across gut microbiota members of farm animals based on homology search.</title>
        <authorList>
            <person name="Zeman M."/>
            <person name="Kubasova T."/>
            <person name="Jahodarova E."/>
            <person name="Nykrynova M."/>
            <person name="Rychlik I."/>
        </authorList>
    </citation>
    <scope>NUCLEOTIDE SEQUENCE [LARGE SCALE GENOMIC DNA]</scope>
    <source>
        <strain evidence="7">ET341</strain>
    </source>
</reference>
<proteinExistence type="predicted"/>
<gene>
    <name evidence="6" type="ORF">QUV98_11410</name>
</gene>
<dbReference type="Gene3D" id="3.30.9.10">
    <property type="entry name" value="D-Amino Acid Oxidase, subunit A, domain 2"/>
    <property type="match status" value="1"/>
</dbReference>
<dbReference type="PANTHER" id="PTHR13847">
    <property type="entry name" value="SARCOSINE DEHYDROGENASE-RELATED"/>
    <property type="match status" value="1"/>
</dbReference>
<dbReference type="EMBL" id="JAUDCK010000082">
    <property type="protein sequence ID" value="MDM8196922.1"/>
    <property type="molecule type" value="Genomic_DNA"/>
</dbReference>
<keyword evidence="3" id="KW-0408">Iron</keyword>
<sequence>MNQSYWQKTSSIQRCASIQDDMDTDIVIIGAGMAGVSLAYQLKDLPYRVIVVDKDQIASHTSGHTTAKLTVLHGKIYPLLKKHYNIHYAHLYFRSQEEALNTIKDIIRKEDIACDFQENDAYVYTDDPQYVSMIQELEYILKSFHVEVIKDSQHLASVGLKHQAVFHPLKYMYGLIDKCQKDGIVFYEKSMVESIERKKDGFILKVNHHKIQSRYVIHATRYPFIKKGIYFVKLFQTKENVDLRNKEGNQSLLCIDHTDSYRPVQDKGIYIDMVSQEWYALDSVPLRGVPYIGEIKPGSQEYVIYGFQKWGMTLSQVAAKLIKDLILQQENPYKSLYSCQYFSLSFAKEYQKKIMNSYYKGFIYPRFHYKKVNQIQNGEGAIVRENGKLKAVYKDENGKCHVFSPYCPHLKCIIEFDQKDKIWLCPCHQSTYDAYGHLIDGPSLHSLKKKGEMTLYN</sequence>
<keyword evidence="2" id="KW-0479">Metal-binding</keyword>
<dbReference type="SUPFAM" id="SSF50022">
    <property type="entry name" value="ISP domain"/>
    <property type="match status" value="1"/>
</dbReference>
<dbReference type="InterPro" id="IPR036188">
    <property type="entry name" value="FAD/NAD-bd_sf"/>
</dbReference>
<dbReference type="Gene3D" id="2.102.10.10">
    <property type="entry name" value="Rieske [2Fe-2S] iron-sulphur domain"/>
    <property type="match status" value="1"/>
</dbReference>
<dbReference type="Pfam" id="PF01266">
    <property type="entry name" value="DAO"/>
    <property type="match status" value="1"/>
</dbReference>
<keyword evidence="1" id="KW-0001">2Fe-2S</keyword>
<keyword evidence="4" id="KW-0411">Iron-sulfur</keyword>
<comment type="caution">
    <text evidence="6">The sequence shown here is derived from an EMBL/GenBank/DDBJ whole genome shotgun (WGS) entry which is preliminary data.</text>
</comment>